<dbReference type="Gene3D" id="2.40.160.60">
    <property type="entry name" value="Outer membrane protein transport protein (OMPP1/FadL/TodX)"/>
    <property type="match status" value="1"/>
</dbReference>
<keyword evidence="2" id="KW-1185">Reference proteome</keyword>
<accession>A0A4V2F108</accession>
<dbReference type="Proteomes" id="UP000293874">
    <property type="component" value="Unassembled WGS sequence"/>
</dbReference>
<dbReference type="EMBL" id="SGXA01000002">
    <property type="protein sequence ID" value="RZS71981.1"/>
    <property type="molecule type" value="Genomic_DNA"/>
</dbReference>
<protein>
    <submittedName>
        <fullName evidence="1">Long-subunit fatty acid transport protein</fullName>
    </submittedName>
</protein>
<dbReference type="SUPFAM" id="SSF56935">
    <property type="entry name" value="Porins"/>
    <property type="match status" value="1"/>
</dbReference>
<dbReference type="AlphaFoldDB" id="A0A4V2F108"/>
<proteinExistence type="predicted"/>
<comment type="caution">
    <text evidence="1">The sequence shown here is derived from an EMBL/GenBank/DDBJ whole genome shotgun (WGS) entry which is preliminary data.</text>
</comment>
<reference evidence="1 2" key="1">
    <citation type="submission" date="2019-02" db="EMBL/GenBank/DDBJ databases">
        <title>Genomic Encyclopedia of Type Strains, Phase IV (KMG-IV): sequencing the most valuable type-strain genomes for metagenomic binning, comparative biology and taxonomic classification.</title>
        <authorList>
            <person name="Goeker M."/>
        </authorList>
    </citation>
    <scope>NUCLEOTIDE SEQUENCE [LARGE SCALE GENOMIC DNA]</scope>
    <source>
        <strain evidence="1 2">DSM 18116</strain>
    </source>
</reference>
<organism evidence="1 2">
    <name type="scientific">Pseudobacter ginsenosidimutans</name>
    <dbReference type="NCBI Taxonomy" id="661488"/>
    <lineage>
        <taxon>Bacteria</taxon>
        <taxon>Pseudomonadati</taxon>
        <taxon>Bacteroidota</taxon>
        <taxon>Chitinophagia</taxon>
        <taxon>Chitinophagales</taxon>
        <taxon>Chitinophagaceae</taxon>
        <taxon>Pseudobacter</taxon>
    </lineage>
</organism>
<dbReference type="OrthoDB" id="1491239at2"/>
<sequence>MLSANTTITPTYKKIGLVLIFWCCFISLVQAQTENSPYSRYGLGDLVPGQSIASRGMGGLSAAYFDYTSINFINPASYSKISATTLDLGFEFATRTIRAGENTSDPNRKFNSYSPNISYLQLGFPLKKNGGWGMNLGLNPVNRVNYKLTSSSQKIFPEFADTVGINTLYEGSGGAYEAHIGTGFNVFKGFSVGFNVGYLFGTKDIGTRTNVVDTISYYYKSNHQRKTHYGGIHLNGGLQYMVKLNKANFLRLGAYGSLQRNLNAKEDYTVHTFEYATSGATDTLDIAYSEKDISGTVKYPASYGAGIIWDKPGKFMVGLDYATEKWSSYRFYEGKDMLQDSWEIRFGAQLAPRIGKTYWSNVSWRAGFTWGQDYIYVNQTDLPKWSVSAGASLPMRKPAYTNQFSVINILFEYGNRGNKDNALRENFFRFGVGLALTDIWFLKRKYD</sequence>
<dbReference type="RefSeq" id="WP_158643791.1">
    <property type="nucleotide sequence ID" value="NZ_SGXA01000002.1"/>
</dbReference>
<evidence type="ECO:0000313" key="2">
    <source>
        <dbReference type="Proteomes" id="UP000293874"/>
    </source>
</evidence>
<evidence type="ECO:0000313" key="1">
    <source>
        <dbReference type="EMBL" id="RZS71981.1"/>
    </source>
</evidence>
<name>A0A4V2F108_9BACT</name>
<gene>
    <name evidence="1" type="ORF">EV199_3895</name>
</gene>